<evidence type="ECO:0000256" key="3">
    <source>
        <dbReference type="ARBA" id="ARBA00020799"/>
    </source>
</evidence>
<evidence type="ECO:0000256" key="9">
    <source>
        <dbReference type="ARBA" id="ARBA00022989"/>
    </source>
</evidence>
<dbReference type="InterPro" id="IPR023214">
    <property type="entry name" value="HAD_sf"/>
</dbReference>
<gene>
    <name evidence="16" type="ORF">Malapachy_3512</name>
</gene>
<feature type="domain" description="FCP1 homology" evidence="15">
    <location>
        <begin position="197"/>
        <end position="341"/>
    </location>
</feature>
<dbReference type="PROSITE" id="PS50969">
    <property type="entry name" value="FCP1"/>
    <property type="match status" value="1"/>
</dbReference>
<keyword evidence="17" id="KW-1185">Reference proteome</keyword>
<dbReference type="AlphaFoldDB" id="A0A0M8MYE5"/>
<dbReference type="PANTHER" id="PTHR12210">
    <property type="entry name" value="DULLARD PROTEIN PHOSPHATASE"/>
    <property type="match status" value="1"/>
</dbReference>
<feature type="region of interest" description="Disordered" evidence="14">
    <location>
        <begin position="1"/>
        <end position="74"/>
    </location>
</feature>
<dbReference type="GO" id="GO:0015031">
    <property type="term" value="P:protein transport"/>
    <property type="evidence" value="ECO:0007669"/>
    <property type="project" value="UniProtKB-KW"/>
</dbReference>
<name>A0A0M8MYE5_9BASI</name>
<evidence type="ECO:0000256" key="6">
    <source>
        <dbReference type="ARBA" id="ARBA00022792"/>
    </source>
</evidence>
<evidence type="ECO:0000256" key="10">
    <source>
        <dbReference type="ARBA" id="ARBA00023010"/>
    </source>
</evidence>
<evidence type="ECO:0000313" key="16">
    <source>
        <dbReference type="EMBL" id="KOS16061.1"/>
    </source>
</evidence>
<evidence type="ECO:0000259" key="15">
    <source>
        <dbReference type="PROSITE" id="PS50969"/>
    </source>
</evidence>
<dbReference type="VEuPathDB" id="FungiDB:Malapachy_3512"/>
<comment type="function">
    <text evidence="13">Essential component of the TIM23 complex, a complex that mediates the translocation of transit peptide-containing proteins across the mitochondrial inner membrane.</text>
</comment>
<sequence length="488" mass="55016">MNARAMLRTMPHASMRTTRMRVQPRWASSSAPKPPASEDEAQKATQAAASQEANTAASQAHETEAGNTATPLPRKGIQLDIDASSLVDAQALEAPEGEEGETGKRTNAKARSDRNGGPSDRTRNILMRGTLIGATLMGGYAVWMLGRDLDEREHEVFHDKEGVNSFFGRLWLRIQALREGVNKPVWDVLLPDPLPYPYSRPYTLVVDLDQLLVASSWSTSHGWRTAKRPGLDYFLGYLSQWYEIVLFTTQPFYIVEKVIEKLDPDRRYIAYQLFRESCRTHNGKLVKDISHLNRDLRKVIVLDINPEHVSMQPENAIVLEPWKGDKNDRDLLGLIPFLDAIGIYGVSDVRTTLKAYEGKHIPTEYAINEAQVKKRHEEEWLAKKERLGGLSGLFGGIMSGQASNKEPPKTFLEQERVRFQQGYLEDQKFWRENGEALRKQMQEEQERQLQEMKLNAWEGVTRIFTGAPPPPPSHEPPQGAAPATPASA</sequence>
<keyword evidence="10 13" id="KW-0811">Translocation</keyword>
<dbReference type="EMBL" id="LGAV01000001">
    <property type="protein sequence ID" value="KOS16061.1"/>
    <property type="molecule type" value="Genomic_DNA"/>
</dbReference>
<accession>A0A0M8MYE5</accession>
<dbReference type="STRING" id="77020.A0A0M8MYE5"/>
<organism evidence="16 17">
    <name type="scientific">Malassezia pachydermatis</name>
    <dbReference type="NCBI Taxonomy" id="77020"/>
    <lineage>
        <taxon>Eukaryota</taxon>
        <taxon>Fungi</taxon>
        <taxon>Dikarya</taxon>
        <taxon>Basidiomycota</taxon>
        <taxon>Ustilaginomycotina</taxon>
        <taxon>Malasseziomycetes</taxon>
        <taxon>Malasseziales</taxon>
        <taxon>Malasseziaceae</taxon>
        <taxon>Malassezia</taxon>
    </lineage>
</organism>
<reference evidence="16 17" key="1">
    <citation type="submission" date="2015-07" db="EMBL/GenBank/DDBJ databases">
        <title>Draft Genome Sequence of Malassezia furfur CBS1878 and Malassezia pachydermatis CBS1879.</title>
        <authorList>
            <person name="Triana S."/>
            <person name="Ohm R."/>
            <person name="Gonzalez A."/>
            <person name="DeCock H."/>
            <person name="Restrepo S."/>
            <person name="Celis A."/>
        </authorList>
    </citation>
    <scope>NUCLEOTIDE SEQUENCE [LARGE SCALE GENOMIC DNA]</scope>
    <source>
        <strain evidence="16 17">CBS 1879</strain>
    </source>
</reference>
<dbReference type="FunFam" id="3.40.50.1000:FF:000019">
    <property type="entry name" value="Mitochondrial import inner membrane translocase subunit TIM50"/>
    <property type="match status" value="1"/>
</dbReference>
<dbReference type="InterPro" id="IPR036412">
    <property type="entry name" value="HAD-like_sf"/>
</dbReference>
<dbReference type="SMART" id="SM00577">
    <property type="entry name" value="CPDc"/>
    <property type="match status" value="1"/>
</dbReference>
<evidence type="ECO:0000313" key="17">
    <source>
        <dbReference type="Proteomes" id="UP000037751"/>
    </source>
</evidence>
<protein>
    <recommendedName>
        <fullName evidence="3 13">Mitochondrial import inner membrane translocase subunit TIM50</fullName>
    </recommendedName>
</protein>
<keyword evidence="11 13" id="KW-0496">Mitochondrion</keyword>
<evidence type="ECO:0000256" key="7">
    <source>
        <dbReference type="ARBA" id="ARBA00022927"/>
    </source>
</evidence>
<comment type="similarity">
    <text evidence="2 13">Belongs to the TIM50 family.</text>
</comment>
<evidence type="ECO:0000256" key="13">
    <source>
        <dbReference type="RuleBase" id="RU365079"/>
    </source>
</evidence>
<evidence type="ECO:0000256" key="2">
    <source>
        <dbReference type="ARBA" id="ARBA00006344"/>
    </source>
</evidence>
<feature type="compositionally biased region" description="Low complexity" evidence="14">
    <location>
        <begin position="43"/>
        <end position="60"/>
    </location>
</feature>
<keyword evidence="4 13" id="KW-0813">Transport</keyword>
<evidence type="ECO:0000256" key="12">
    <source>
        <dbReference type="ARBA" id="ARBA00023136"/>
    </source>
</evidence>
<evidence type="ECO:0000256" key="1">
    <source>
        <dbReference type="ARBA" id="ARBA00004434"/>
    </source>
</evidence>
<dbReference type="InterPro" id="IPR050365">
    <property type="entry name" value="TIM50"/>
</dbReference>
<dbReference type="InterPro" id="IPR004274">
    <property type="entry name" value="FCP1_dom"/>
</dbReference>
<keyword evidence="8 13" id="KW-0809">Transit peptide</keyword>
<keyword evidence="12 13" id="KW-0472">Membrane</keyword>
<keyword evidence="5 13" id="KW-0812">Transmembrane</keyword>
<evidence type="ECO:0000256" key="5">
    <source>
        <dbReference type="ARBA" id="ARBA00022692"/>
    </source>
</evidence>
<proteinExistence type="inferred from homology"/>
<comment type="caution">
    <text evidence="16">The sequence shown here is derived from an EMBL/GenBank/DDBJ whole genome shotgun (WGS) entry which is preliminary data.</text>
</comment>
<evidence type="ECO:0000256" key="4">
    <source>
        <dbReference type="ARBA" id="ARBA00022448"/>
    </source>
</evidence>
<keyword evidence="7 13" id="KW-0653">Protein transport</keyword>
<dbReference type="OrthoDB" id="287041at2759"/>
<feature type="transmembrane region" description="Helical" evidence="13">
    <location>
        <begin position="125"/>
        <end position="146"/>
    </location>
</feature>
<evidence type="ECO:0000256" key="11">
    <source>
        <dbReference type="ARBA" id="ARBA00023128"/>
    </source>
</evidence>
<dbReference type="Gene3D" id="3.40.50.1000">
    <property type="entry name" value="HAD superfamily/HAD-like"/>
    <property type="match status" value="1"/>
</dbReference>
<dbReference type="Pfam" id="PF03031">
    <property type="entry name" value="NIF"/>
    <property type="match status" value="1"/>
</dbReference>
<comment type="subunit">
    <text evidence="13">Component of the TIM23 complex.</text>
</comment>
<dbReference type="Proteomes" id="UP000037751">
    <property type="component" value="Unassembled WGS sequence"/>
</dbReference>
<dbReference type="SUPFAM" id="SSF56784">
    <property type="entry name" value="HAD-like"/>
    <property type="match status" value="1"/>
</dbReference>
<dbReference type="CDD" id="cd07521">
    <property type="entry name" value="HAD_FCP1-like"/>
    <property type="match status" value="1"/>
</dbReference>
<feature type="region of interest" description="Disordered" evidence="14">
    <location>
        <begin position="92"/>
        <end position="123"/>
    </location>
</feature>
<keyword evidence="6" id="KW-0999">Mitochondrion inner membrane</keyword>
<keyword evidence="9 13" id="KW-1133">Transmembrane helix</keyword>
<dbReference type="GeneID" id="28729856"/>
<evidence type="ECO:0000256" key="14">
    <source>
        <dbReference type="SAM" id="MobiDB-lite"/>
    </source>
</evidence>
<comment type="subcellular location">
    <subcellularLocation>
        <location evidence="1 13">Mitochondrion inner membrane</location>
        <topology evidence="1 13">Single-pass membrane protein</topology>
    </subcellularLocation>
</comment>
<feature type="region of interest" description="Disordered" evidence="14">
    <location>
        <begin position="462"/>
        <end position="488"/>
    </location>
</feature>
<evidence type="ECO:0000256" key="8">
    <source>
        <dbReference type="ARBA" id="ARBA00022946"/>
    </source>
</evidence>
<dbReference type="GO" id="GO:0005744">
    <property type="term" value="C:TIM23 mitochondrial import inner membrane translocase complex"/>
    <property type="evidence" value="ECO:0007669"/>
    <property type="project" value="UniProtKB-UniRule"/>
</dbReference>
<dbReference type="RefSeq" id="XP_017993693.1">
    <property type="nucleotide sequence ID" value="XM_018137980.1"/>
</dbReference>